<dbReference type="AlphaFoldDB" id="A0AAN6QH06"/>
<sequence length="72" mass="7596">ELRWISGIGSGVGIHRGAATGAAPPGLLYRRLKSVTLTKKSGGLFHFTALQVFFPGRRCAVFVSSQAAAHNT</sequence>
<protein>
    <submittedName>
        <fullName evidence="1">Uncharacterized protein</fullName>
    </submittedName>
</protein>
<comment type="caution">
    <text evidence="1">The sequence shown here is derived from an EMBL/GenBank/DDBJ whole genome shotgun (WGS) entry which is preliminary data.</text>
</comment>
<organism evidence="1 2">
    <name type="scientific">Canariomyces notabilis</name>
    <dbReference type="NCBI Taxonomy" id="2074819"/>
    <lineage>
        <taxon>Eukaryota</taxon>
        <taxon>Fungi</taxon>
        <taxon>Dikarya</taxon>
        <taxon>Ascomycota</taxon>
        <taxon>Pezizomycotina</taxon>
        <taxon>Sordariomycetes</taxon>
        <taxon>Sordariomycetidae</taxon>
        <taxon>Sordariales</taxon>
        <taxon>Chaetomiaceae</taxon>
        <taxon>Canariomyces</taxon>
    </lineage>
</organism>
<dbReference type="GeneID" id="89939826"/>
<dbReference type="EMBL" id="MU853352">
    <property type="protein sequence ID" value="KAK4110087.1"/>
    <property type="molecule type" value="Genomic_DNA"/>
</dbReference>
<name>A0AAN6QH06_9PEZI</name>
<evidence type="ECO:0000313" key="2">
    <source>
        <dbReference type="Proteomes" id="UP001302812"/>
    </source>
</evidence>
<reference evidence="1" key="1">
    <citation type="journal article" date="2023" name="Mol. Phylogenet. Evol.">
        <title>Genome-scale phylogeny and comparative genomics of the fungal order Sordariales.</title>
        <authorList>
            <person name="Hensen N."/>
            <person name="Bonometti L."/>
            <person name="Westerberg I."/>
            <person name="Brannstrom I.O."/>
            <person name="Guillou S."/>
            <person name="Cros-Aarteil S."/>
            <person name="Calhoun S."/>
            <person name="Haridas S."/>
            <person name="Kuo A."/>
            <person name="Mondo S."/>
            <person name="Pangilinan J."/>
            <person name="Riley R."/>
            <person name="LaButti K."/>
            <person name="Andreopoulos B."/>
            <person name="Lipzen A."/>
            <person name="Chen C."/>
            <person name="Yan M."/>
            <person name="Daum C."/>
            <person name="Ng V."/>
            <person name="Clum A."/>
            <person name="Steindorff A."/>
            <person name="Ohm R.A."/>
            <person name="Martin F."/>
            <person name="Silar P."/>
            <person name="Natvig D.O."/>
            <person name="Lalanne C."/>
            <person name="Gautier V."/>
            <person name="Ament-Velasquez S.L."/>
            <person name="Kruys A."/>
            <person name="Hutchinson M.I."/>
            <person name="Powell A.J."/>
            <person name="Barry K."/>
            <person name="Miller A.N."/>
            <person name="Grigoriev I.V."/>
            <person name="Debuchy R."/>
            <person name="Gladieux P."/>
            <person name="Hiltunen Thoren M."/>
            <person name="Johannesson H."/>
        </authorList>
    </citation>
    <scope>NUCLEOTIDE SEQUENCE</scope>
    <source>
        <strain evidence="1">CBS 508.74</strain>
    </source>
</reference>
<accession>A0AAN6QH06</accession>
<keyword evidence="2" id="KW-1185">Reference proteome</keyword>
<dbReference type="RefSeq" id="XP_064667657.1">
    <property type="nucleotide sequence ID" value="XM_064815701.1"/>
</dbReference>
<evidence type="ECO:0000313" key="1">
    <source>
        <dbReference type="EMBL" id="KAK4110087.1"/>
    </source>
</evidence>
<proteinExistence type="predicted"/>
<reference evidence="1" key="2">
    <citation type="submission" date="2023-05" db="EMBL/GenBank/DDBJ databases">
        <authorList>
            <consortium name="Lawrence Berkeley National Laboratory"/>
            <person name="Steindorff A."/>
            <person name="Hensen N."/>
            <person name="Bonometti L."/>
            <person name="Westerberg I."/>
            <person name="Brannstrom I.O."/>
            <person name="Guillou S."/>
            <person name="Cros-Aarteil S."/>
            <person name="Calhoun S."/>
            <person name="Haridas S."/>
            <person name="Kuo A."/>
            <person name="Mondo S."/>
            <person name="Pangilinan J."/>
            <person name="Riley R."/>
            <person name="Labutti K."/>
            <person name="Andreopoulos B."/>
            <person name="Lipzen A."/>
            <person name="Chen C."/>
            <person name="Yanf M."/>
            <person name="Daum C."/>
            <person name="Ng V."/>
            <person name="Clum A."/>
            <person name="Ohm R."/>
            <person name="Martin F."/>
            <person name="Silar P."/>
            <person name="Natvig D."/>
            <person name="Lalanne C."/>
            <person name="Gautier V."/>
            <person name="Ament-Velasquez S.L."/>
            <person name="Kruys A."/>
            <person name="Hutchinson M.I."/>
            <person name="Powell A.J."/>
            <person name="Barry K."/>
            <person name="Miller A.N."/>
            <person name="Grigoriev I.V."/>
            <person name="Debuchy R."/>
            <person name="Gladieux P."/>
            <person name="Thoren M.H."/>
            <person name="Johannesson H."/>
        </authorList>
    </citation>
    <scope>NUCLEOTIDE SEQUENCE</scope>
    <source>
        <strain evidence="1">CBS 508.74</strain>
    </source>
</reference>
<feature type="non-terminal residue" evidence="1">
    <location>
        <position position="1"/>
    </location>
</feature>
<gene>
    <name evidence="1" type="ORF">N656DRAFT_782117</name>
</gene>
<dbReference type="Proteomes" id="UP001302812">
    <property type="component" value="Unassembled WGS sequence"/>
</dbReference>